<protein>
    <recommendedName>
        <fullName evidence="2">Clr5 domain-containing protein</fullName>
    </recommendedName>
</protein>
<feature type="compositionally biased region" description="Low complexity" evidence="1">
    <location>
        <begin position="34"/>
        <end position="49"/>
    </location>
</feature>
<dbReference type="OrthoDB" id="5308957at2759"/>
<dbReference type="Pfam" id="PF14420">
    <property type="entry name" value="Clr5"/>
    <property type="match status" value="1"/>
</dbReference>
<evidence type="ECO:0000259" key="2">
    <source>
        <dbReference type="Pfam" id="PF14420"/>
    </source>
</evidence>
<reference evidence="3 4" key="1">
    <citation type="journal article" date="2018" name="Mycol. Prog.">
        <title>Coniella lustricola, a new species from submerged detritus.</title>
        <authorList>
            <person name="Raudabaugh D.B."/>
            <person name="Iturriaga T."/>
            <person name="Carver A."/>
            <person name="Mondo S."/>
            <person name="Pangilinan J."/>
            <person name="Lipzen A."/>
            <person name="He G."/>
            <person name="Amirebrahimi M."/>
            <person name="Grigoriev I.V."/>
            <person name="Miller A.N."/>
        </authorList>
    </citation>
    <scope>NUCLEOTIDE SEQUENCE [LARGE SCALE GENOMIC DNA]</scope>
    <source>
        <strain evidence="3 4">B22-T-1</strain>
    </source>
</reference>
<evidence type="ECO:0000313" key="4">
    <source>
        <dbReference type="Proteomes" id="UP000241462"/>
    </source>
</evidence>
<gene>
    <name evidence="3" type="ORF">BD289DRAFT_74452</name>
</gene>
<dbReference type="InterPro" id="IPR025676">
    <property type="entry name" value="Clr5_dom"/>
</dbReference>
<feature type="domain" description="Clr5" evidence="2">
    <location>
        <begin position="73"/>
        <end position="112"/>
    </location>
</feature>
<keyword evidence="4" id="KW-1185">Reference proteome</keyword>
<accession>A0A2T3AHP6</accession>
<dbReference type="Proteomes" id="UP000241462">
    <property type="component" value="Unassembled WGS sequence"/>
</dbReference>
<dbReference type="PANTHER" id="PTHR38788">
    <property type="entry name" value="CLR5 DOMAIN-CONTAINING PROTEIN"/>
    <property type="match status" value="1"/>
</dbReference>
<sequence>MSPIQPSVAWRSPSSGLSLVVPVSPSDQQDPTTADAFSASPSSASRSLSGFGHDANAPAAGPSNTVKTGRTPSRYDWTKHMDTIKRLYIDEDRTLKEVLEIMERDHNFVATAMSGAPRPKSGSLQAESSAWTALQPTCAAKRFLPAWYKRPRRPANKSH</sequence>
<feature type="compositionally biased region" description="Low complexity" evidence="1">
    <location>
        <begin position="12"/>
        <end position="26"/>
    </location>
</feature>
<proteinExistence type="predicted"/>
<evidence type="ECO:0000256" key="1">
    <source>
        <dbReference type="SAM" id="MobiDB-lite"/>
    </source>
</evidence>
<dbReference type="InParanoid" id="A0A2T3AHP6"/>
<feature type="region of interest" description="Disordered" evidence="1">
    <location>
        <begin position="1"/>
        <end position="75"/>
    </location>
</feature>
<dbReference type="PANTHER" id="PTHR38788:SF3">
    <property type="entry name" value="CLR5 DOMAIN-CONTAINING PROTEIN"/>
    <property type="match status" value="1"/>
</dbReference>
<feature type="compositionally biased region" description="Polar residues" evidence="1">
    <location>
        <begin position="62"/>
        <end position="71"/>
    </location>
</feature>
<dbReference type="EMBL" id="KZ678388">
    <property type="protein sequence ID" value="PSR97780.1"/>
    <property type="molecule type" value="Genomic_DNA"/>
</dbReference>
<dbReference type="AlphaFoldDB" id="A0A2T3AHP6"/>
<organism evidence="3 4">
    <name type="scientific">Coniella lustricola</name>
    <dbReference type="NCBI Taxonomy" id="2025994"/>
    <lineage>
        <taxon>Eukaryota</taxon>
        <taxon>Fungi</taxon>
        <taxon>Dikarya</taxon>
        <taxon>Ascomycota</taxon>
        <taxon>Pezizomycotina</taxon>
        <taxon>Sordariomycetes</taxon>
        <taxon>Sordariomycetidae</taxon>
        <taxon>Diaporthales</taxon>
        <taxon>Schizoparmaceae</taxon>
        <taxon>Coniella</taxon>
    </lineage>
</organism>
<evidence type="ECO:0000313" key="3">
    <source>
        <dbReference type="EMBL" id="PSR97780.1"/>
    </source>
</evidence>
<name>A0A2T3AHP6_9PEZI</name>
<dbReference type="STRING" id="2025994.A0A2T3AHP6"/>